<evidence type="ECO:0000313" key="1">
    <source>
        <dbReference type="EMBL" id="CAL1705957.1"/>
    </source>
</evidence>
<dbReference type="EMBL" id="OZ037947">
    <property type="protein sequence ID" value="CAL1705957.1"/>
    <property type="molecule type" value="Genomic_DNA"/>
</dbReference>
<reference evidence="2" key="1">
    <citation type="submission" date="2024-04" db="EMBL/GenBank/DDBJ databases">
        <authorList>
            <person name="Shaw F."/>
            <person name="Minotto A."/>
        </authorList>
    </citation>
    <scope>NUCLEOTIDE SEQUENCE [LARGE SCALE GENOMIC DNA]</scope>
</reference>
<keyword evidence="2" id="KW-1185">Reference proteome</keyword>
<accession>A0ABP1DH46</accession>
<protein>
    <recommendedName>
        <fullName evidence="3">Brain protein I3</fullName>
    </recommendedName>
</protein>
<dbReference type="Pfam" id="PF10164">
    <property type="entry name" value="BRI3"/>
    <property type="match status" value="1"/>
</dbReference>
<dbReference type="Proteomes" id="UP001497453">
    <property type="component" value="Chromosome 4"/>
</dbReference>
<organism evidence="1 2">
    <name type="scientific">Somion occarium</name>
    <dbReference type="NCBI Taxonomy" id="3059160"/>
    <lineage>
        <taxon>Eukaryota</taxon>
        <taxon>Fungi</taxon>
        <taxon>Dikarya</taxon>
        <taxon>Basidiomycota</taxon>
        <taxon>Agaricomycotina</taxon>
        <taxon>Agaricomycetes</taxon>
        <taxon>Polyporales</taxon>
        <taxon>Cerrenaceae</taxon>
        <taxon>Somion</taxon>
    </lineage>
</organism>
<sequence length="171" mass="18887">MPISPGARNTSANSLWSKQDTSYDQRNGLMFTLSKQGSTTIAMEILEYRDSPGGGTRFWHGIPVCGSYPSQRGSPALSLQCIPKSSFSWRMNELPESPIFRKLCPSDVQEKDIGAQYRAELYARCARGDHDVEKRYGPCGIITAIMCFPCGLICLFSDVTKKCARCGTVIT</sequence>
<evidence type="ECO:0008006" key="3">
    <source>
        <dbReference type="Google" id="ProtNLM"/>
    </source>
</evidence>
<dbReference type="InterPro" id="IPR019317">
    <property type="entry name" value="BRI3"/>
</dbReference>
<gene>
    <name evidence="1" type="ORF">GFSPODELE1_LOCUS5659</name>
</gene>
<name>A0ABP1DH46_9APHY</name>
<proteinExistence type="predicted"/>
<evidence type="ECO:0000313" key="2">
    <source>
        <dbReference type="Proteomes" id="UP001497453"/>
    </source>
</evidence>